<accession>A0A1F7W0X9</accession>
<dbReference type="EMBL" id="MGFD01000068">
    <property type="protein sequence ID" value="OGL96420.1"/>
    <property type="molecule type" value="Genomic_DNA"/>
</dbReference>
<dbReference type="InterPro" id="IPR036034">
    <property type="entry name" value="PDZ_sf"/>
</dbReference>
<evidence type="ECO:0000256" key="4">
    <source>
        <dbReference type="ARBA" id="ARBA00022825"/>
    </source>
</evidence>
<dbReference type="GO" id="GO:0030288">
    <property type="term" value="C:outer membrane-bounded periplasmic space"/>
    <property type="evidence" value="ECO:0007669"/>
    <property type="project" value="TreeGrafter"/>
</dbReference>
<dbReference type="CDD" id="cd07560">
    <property type="entry name" value="Peptidase_S41_CPP"/>
    <property type="match status" value="1"/>
</dbReference>
<gene>
    <name evidence="7" type="ORF">A2318_03430</name>
</gene>
<dbReference type="InterPro" id="IPR001478">
    <property type="entry name" value="PDZ"/>
</dbReference>
<dbReference type="Gene3D" id="3.30.750.44">
    <property type="match status" value="1"/>
</dbReference>
<dbReference type="Pfam" id="PF03572">
    <property type="entry name" value="Peptidase_S41"/>
    <property type="match status" value="1"/>
</dbReference>
<comment type="caution">
    <text evidence="7">The sequence shown here is derived from an EMBL/GenBank/DDBJ whole genome shotgun (WGS) entry which is preliminary data.</text>
</comment>
<dbReference type="PANTHER" id="PTHR32060:SF30">
    <property type="entry name" value="CARBOXY-TERMINAL PROCESSING PROTEASE CTPA"/>
    <property type="match status" value="1"/>
</dbReference>
<dbReference type="PROSITE" id="PS50106">
    <property type="entry name" value="PDZ"/>
    <property type="match status" value="1"/>
</dbReference>
<name>A0A1F7W0X9_9BACT</name>
<keyword evidence="3 5" id="KW-0378">Hydrolase</keyword>
<dbReference type="InterPro" id="IPR041489">
    <property type="entry name" value="PDZ_6"/>
</dbReference>
<feature type="domain" description="PDZ" evidence="6">
    <location>
        <begin position="130"/>
        <end position="183"/>
    </location>
</feature>
<dbReference type="STRING" id="1802421.A2318_03430"/>
<evidence type="ECO:0000256" key="1">
    <source>
        <dbReference type="ARBA" id="ARBA00009179"/>
    </source>
</evidence>
<evidence type="ECO:0000256" key="5">
    <source>
        <dbReference type="RuleBase" id="RU004404"/>
    </source>
</evidence>
<dbReference type="FunFam" id="2.30.42.10:FF:000063">
    <property type="entry name" value="Peptidase, S41 family"/>
    <property type="match status" value="1"/>
</dbReference>
<dbReference type="GO" id="GO:0004175">
    <property type="term" value="F:endopeptidase activity"/>
    <property type="evidence" value="ECO:0007669"/>
    <property type="project" value="TreeGrafter"/>
</dbReference>
<dbReference type="InterPro" id="IPR029045">
    <property type="entry name" value="ClpP/crotonase-like_dom_sf"/>
</dbReference>
<dbReference type="SUPFAM" id="SSF52096">
    <property type="entry name" value="ClpP/crotonase"/>
    <property type="match status" value="1"/>
</dbReference>
<evidence type="ECO:0000313" key="7">
    <source>
        <dbReference type="EMBL" id="OGL96420.1"/>
    </source>
</evidence>
<dbReference type="Gene3D" id="2.30.42.10">
    <property type="match status" value="1"/>
</dbReference>
<dbReference type="InterPro" id="IPR004447">
    <property type="entry name" value="Peptidase_S41A"/>
</dbReference>
<organism evidence="7 8">
    <name type="scientific">Candidatus Uhrbacteria bacterium RIFOXYB2_FULL_45_11</name>
    <dbReference type="NCBI Taxonomy" id="1802421"/>
    <lineage>
        <taxon>Bacteria</taxon>
        <taxon>Candidatus Uhriibacteriota</taxon>
    </lineage>
</organism>
<reference evidence="7 8" key="1">
    <citation type="journal article" date="2016" name="Nat. Commun.">
        <title>Thousands of microbial genomes shed light on interconnected biogeochemical processes in an aquifer system.</title>
        <authorList>
            <person name="Anantharaman K."/>
            <person name="Brown C.T."/>
            <person name="Hug L.A."/>
            <person name="Sharon I."/>
            <person name="Castelle C.J."/>
            <person name="Probst A.J."/>
            <person name="Thomas B.C."/>
            <person name="Singh A."/>
            <person name="Wilkins M.J."/>
            <person name="Karaoz U."/>
            <person name="Brodie E.L."/>
            <person name="Williams K.H."/>
            <person name="Hubbard S.S."/>
            <person name="Banfield J.F."/>
        </authorList>
    </citation>
    <scope>NUCLEOTIDE SEQUENCE [LARGE SCALE GENOMIC DNA]</scope>
</reference>
<evidence type="ECO:0000256" key="3">
    <source>
        <dbReference type="ARBA" id="ARBA00022801"/>
    </source>
</evidence>
<dbReference type="PANTHER" id="PTHR32060">
    <property type="entry name" value="TAIL-SPECIFIC PROTEASE"/>
    <property type="match status" value="1"/>
</dbReference>
<dbReference type="GO" id="GO:0008236">
    <property type="term" value="F:serine-type peptidase activity"/>
    <property type="evidence" value="ECO:0007669"/>
    <property type="project" value="UniProtKB-KW"/>
</dbReference>
<dbReference type="SMART" id="SM00245">
    <property type="entry name" value="TSPc"/>
    <property type="match status" value="1"/>
</dbReference>
<dbReference type="SUPFAM" id="SSF50156">
    <property type="entry name" value="PDZ domain-like"/>
    <property type="match status" value="1"/>
</dbReference>
<dbReference type="AlphaFoldDB" id="A0A1F7W0X9"/>
<dbReference type="GO" id="GO:0007165">
    <property type="term" value="P:signal transduction"/>
    <property type="evidence" value="ECO:0007669"/>
    <property type="project" value="TreeGrafter"/>
</dbReference>
<sequence>MSFSSLKKTPSKALVVLFCFLFLILSFSGGYFIGESHAARTIVPAGEVRVTGQGSVSSSLEKDIDFKNFWDIWNLTKEKFYKQPVSDKDLYYGALKGLVSGLQDPYSVYFDPKEAKTFMEDLNASFVGIGAHIGIKEEKLTIVAPLEDSPAEKAGLQSGDWIVTIDKVETSGMSVEEAVSKIRGEDGTQVVLQISRKGLDALKEVKIIRQKITVDSVKTKIEEGNIMTISISTFNGDTTPLFYRAVQDALSKNVKGIIVDLRSNPGGLLTAAVNVSSAWVGYDPIVSEKGKITNNTFNGVTAPRLNGIPTVVLVDGGSASASEIVAGALQDYAYAKLIGTKTFGKGSVQDYQELPDGSAIKITTAEWFTPKGRNINKTGIEPDILVEFDVEAFKKNEHDNQKQTARDVLLGTYKPADTTNSVANKK</sequence>
<dbReference type="Pfam" id="PF17820">
    <property type="entry name" value="PDZ_6"/>
    <property type="match status" value="1"/>
</dbReference>
<dbReference type="InterPro" id="IPR055210">
    <property type="entry name" value="CtpA/B_N"/>
</dbReference>
<evidence type="ECO:0000259" key="6">
    <source>
        <dbReference type="PROSITE" id="PS50106"/>
    </source>
</evidence>
<dbReference type="NCBIfam" id="TIGR00225">
    <property type="entry name" value="prc"/>
    <property type="match status" value="1"/>
</dbReference>
<dbReference type="InterPro" id="IPR005151">
    <property type="entry name" value="Tail-specific_protease"/>
</dbReference>
<dbReference type="GO" id="GO:0006508">
    <property type="term" value="P:proteolysis"/>
    <property type="evidence" value="ECO:0007669"/>
    <property type="project" value="UniProtKB-KW"/>
</dbReference>
<protein>
    <recommendedName>
        <fullName evidence="6">PDZ domain-containing protein</fullName>
    </recommendedName>
</protein>
<dbReference type="Gene3D" id="3.90.226.10">
    <property type="entry name" value="2-enoyl-CoA Hydratase, Chain A, domain 1"/>
    <property type="match status" value="1"/>
</dbReference>
<comment type="similarity">
    <text evidence="1 5">Belongs to the peptidase S41A family.</text>
</comment>
<keyword evidence="2 5" id="KW-0645">Protease</keyword>
<dbReference type="Proteomes" id="UP000177331">
    <property type="component" value="Unassembled WGS sequence"/>
</dbReference>
<evidence type="ECO:0000313" key="8">
    <source>
        <dbReference type="Proteomes" id="UP000177331"/>
    </source>
</evidence>
<dbReference type="CDD" id="cd06782">
    <property type="entry name" value="cpPDZ_CPP-like"/>
    <property type="match status" value="1"/>
</dbReference>
<proteinExistence type="inferred from homology"/>
<evidence type="ECO:0000256" key="2">
    <source>
        <dbReference type="ARBA" id="ARBA00022670"/>
    </source>
</evidence>
<dbReference type="Pfam" id="PF22694">
    <property type="entry name" value="CtpB_N-like"/>
    <property type="match status" value="1"/>
</dbReference>
<dbReference type="SMART" id="SM00228">
    <property type="entry name" value="PDZ"/>
    <property type="match status" value="1"/>
</dbReference>
<keyword evidence="4 5" id="KW-0720">Serine protease</keyword>